<dbReference type="AlphaFoldDB" id="T1AH36"/>
<dbReference type="SUPFAM" id="SSF51735">
    <property type="entry name" value="NAD(P)-binding Rossmann-fold domains"/>
    <property type="match status" value="1"/>
</dbReference>
<organism evidence="2">
    <name type="scientific">mine drainage metagenome</name>
    <dbReference type="NCBI Taxonomy" id="410659"/>
    <lineage>
        <taxon>unclassified sequences</taxon>
        <taxon>metagenomes</taxon>
        <taxon>ecological metagenomes</taxon>
    </lineage>
</organism>
<dbReference type="InterPro" id="IPR036291">
    <property type="entry name" value="NAD(P)-bd_dom_sf"/>
</dbReference>
<evidence type="ECO:0000259" key="1">
    <source>
        <dbReference type="SMART" id="SM00881"/>
    </source>
</evidence>
<dbReference type="SMART" id="SM00881">
    <property type="entry name" value="CoA_binding"/>
    <property type="match status" value="1"/>
</dbReference>
<feature type="domain" description="CoA-binding" evidence="1">
    <location>
        <begin position="12"/>
        <end position="107"/>
    </location>
</feature>
<reference evidence="2" key="2">
    <citation type="journal article" date="2014" name="ISME J.">
        <title>Microbial stratification in low pH oxic and suboxic macroscopic growths along an acid mine drainage.</title>
        <authorList>
            <person name="Mendez-Garcia C."/>
            <person name="Mesa V."/>
            <person name="Sprenger R.R."/>
            <person name="Richter M."/>
            <person name="Diez M.S."/>
            <person name="Solano J."/>
            <person name="Bargiela R."/>
            <person name="Golyshina O.V."/>
            <person name="Manteca A."/>
            <person name="Ramos J.L."/>
            <person name="Gallego J.R."/>
            <person name="Llorente I."/>
            <person name="Martins Dos Santos V.A."/>
            <person name="Jensen O.N."/>
            <person name="Pelaez A.I."/>
            <person name="Sanchez J."/>
            <person name="Ferrer M."/>
        </authorList>
    </citation>
    <scope>NUCLEOTIDE SEQUENCE</scope>
</reference>
<proteinExistence type="predicted"/>
<dbReference type="Pfam" id="PF13380">
    <property type="entry name" value="CoA_binding_2"/>
    <property type="match status" value="1"/>
</dbReference>
<comment type="caution">
    <text evidence="2">The sequence shown here is derived from an EMBL/GenBank/DDBJ whole genome shotgun (WGS) entry which is preliminary data.</text>
</comment>
<accession>T1AH36</accession>
<name>T1AH36_9ZZZZ</name>
<dbReference type="Gene3D" id="3.40.50.720">
    <property type="entry name" value="NAD(P)-binding Rossmann-like Domain"/>
    <property type="match status" value="1"/>
</dbReference>
<sequence length="145" mass="16077">MAASDDAHMREILTKAHRIAIVGLSDKPERDSNEVARYLQSQGYWVIPVNPTVPEVLGEKSYASLTAVPMDIHLDIVDIFRKSGDVPPIVDEAIARKVPTIWMQSGIEHHEAAAKARTSGATVYENLCVMAQHRRLRIPAKGRGR</sequence>
<dbReference type="PANTHER" id="PTHR33303">
    <property type="entry name" value="CYTOPLASMIC PROTEIN-RELATED"/>
    <property type="match status" value="1"/>
</dbReference>
<protein>
    <submittedName>
        <fullName evidence="2">CoA-binding domain-containing protein</fullName>
    </submittedName>
</protein>
<dbReference type="InterPro" id="IPR003781">
    <property type="entry name" value="CoA-bd"/>
</dbReference>
<dbReference type="EMBL" id="AUZY01009952">
    <property type="protein sequence ID" value="EQD40314.1"/>
    <property type="molecule type" value="Genomic_DNA"/>
</dbReference>
<reference evidence="2" key="1">
    <citation type="submission" date="2013-08" db="EMBL/GenBank/DDBJ databases">
        <authorList>
            <person name="Mendez C."/>
            <person name="Richter M."/>
            <person name="Ferrer M."/>
            <person name="Sanchez J."/>
        </authorList>
    </citation>
    <scope>NUCLEOTIDE SEQUENCE</scope>
</reference>
<dbReference type="PANTHER" id="PTHR33303:SF2">
    <property type="entry name" value="COA-BINDING DOMAIN-CONTAINING PROTEIN"/>
    <property type="match status" value="1"/>
</dbReference>
<evidence type="ECO:0000313" key="2">
    <source>
        <dbReference type="EMBL" id="EQD40314.1"/>
    </source>
</evidence>
<gene>
    <name evidence="2" type="ORF">B1B_14965</name>
</gene>